<protein>
    <submittedName>
        <fullName evidence="1">DUF2680 domain-containing protein</fullName>
    </submittedName>
</protein>
<keyword evidence="2" id="KW-1185">Reference proteome</keyword>
<evidence type="ECO:0000313" key="2">
    <source>
        <dbReference type="Proteomes" id="UP001595882"/>
    </source>
</evidence>
<comment type="caution">
    <text evidence="1">The sequence shown here is derived from an EMBL/GenBank/DDBJ whole genome shotgun (WGS) entry which is preliminary data.</text>
</comment>
<dbReference type="RefSeq" id="WP_390252457.1">
    <property type="nucleotide sequence ID" value="NZ_JBHSDT010000008.1"/>
</dbReference>
<gene>
    <name evidence="1" type="ORF">ACFOY7_12655</name>
</gene>
<reference evidence="2" key="1">
    <citation type="journal article" date="2019" name="Int. J. Syst. Evol. Microbiol.">
        <title>The Global Catalogue of Microorganisms (GCM) 10K type strain sequencing project: providing services to taxonomists for standard genome sequencing and annotation.</title>
        <authorList>
            <consortium name="The Broad Institute Genomics Platform"/>
            <consortium name="The Broad Institute Genome Sequencing Center for Infectious Disease"/>
            <person name="Wu L."/>
            <person name="Ma J."/>
        </authorList>
    </citation>
    <scope>NUCLEOTIDE SEQUENCE [LARGE SCALE GENOMIC DNA]</scope>
    <source>
        <strain evidence="2">CCUG 37865</strain>
    </source>
</reference>
<accession>A0ABV8WW12</accession>
<dbReference type="EMBL" id="JBHSDT010000008">
    <property type="protein sequence ID" value="MFC4403920.1"/>
    <property type="molecule type" value="Genomic_DNA"/>
</dbReference>
<organism evidence="1 2">
    <name type="scientific">Gracilibacillus xinjiangensis</name>
    <dbReference type="NCBI Taxonomy" id="1193282"/>
    <lineage>
        <taxon>Bacteria</taxon>
        <taxon>Bacillati</taxon>
        <taxon>Bacillota</taxon>
        <taxon>Bacilli</taxon>
        <taxon>Bacillales</taxon>
        <taxon>Bacillaceae</taxon>
        <taxon>Gracilibacillus</taxon>
    </lineage>
</organism>
<name>A0ABV8WW12_9BACI</name>
<dbReference type="Pfam" id="PF10925">
    <property type="entry name" value="DUF2680"/>
    <property type="match status" value="1"/>
</dbReference>
<proteinExistence type="predicted"/>
<dbReference type="InterPro" id="IPR024485">
    <property type="entry name" value="DUF2680"/>
</dbReference>
<dbReference type="Proteomes" id="UP001595882">
    <property type="component" value="Unassembled WGS sequence"/>
</dbReference>
<evidence type="ECO:0000313" key="1">
    <source>
        <dbReference type="EMBL" id="MFC4403920.1"/>
    </source>
</evidence>
<sequence>MKKWIALAIFAIIITVGFGSPFSAETEENGKLTDEQKQEMAIMHNEVWKQKVAIIEKYVEFGIYTEEKAKKMIDHLKAKYTKLEENDYIPKWDRENPHHMHNKKMSILPK</sequence>